<dbReference type="Proteomes" id="UP000588277">
    <property type="component" value="Unassembled WGS sequence"/>
</dbReference>
<sequence>MSDLGAGDSKNADLLTGVNNLLGELLAKDPATAQSLLTLVGVEESALLGIRTSGSITVESGNDYAGGLIGRGDGTVIAASDSAHVNELSFWKQAKIDAPAERTNAVTGLQSVSTTGSYAGGIAGKLSTASIGGLVNQTVGLGEYLPFEVSSLTVSGTDDGLTVSAGGDYAGSGIGFAMGGNIGRTTTAYGDAAVPDSAVVAVTGVKSVTAANRAGGFIGVSGPGDLLSAGGVDLLGLGLIKLEGLLSMAAGVKIAIDGATVSGVATGMEIAATGAHAEGESTQYMAGGFVAQSNSTQATDAHVTNLASVTADGVTGNAGGFVGVSVTGGLADVLPKDDDGALQAIVSLGGKQGLITAIGYMVPKYTNADVAFVNGGSVTANMAGGFAGDLQSGKVDDTAAFGGTGWAVTNLDAVDVGTYAGGFAGRARSGALAASDGGISILGGLGDLDLEVDDLVSVAGAYVPVIAGAGVHSANPGLKVTASRLDDTDAQSGSAGGYIGYGSGVQVSDSDVTQLRYTTVKEPNDLEGTDGSSYFDGTSTYAVTAKRYAGGYIGRMDIGSAASVGGGLKVLKDIKLTKIASVLNVVVSTIEHSDVTGDASGYAVIASDTAEENTSLGNATPTPGSAANPIGDAGGFAGRITGGHIQDSSAHNFAYIIGQITAGGYAGGIEPGDVASVLGDQGTVQTLLNGLLTTNGAIASLMQDFVPTIRNSSTDAVPCGAAVRAQAASDGTAMRGMAGGYVGHNQGGHIWGSNNAPWKSENDASNHYSGP</sequence>
<organism evidence="2 3">
    <name type="scientific">Bifidobacterium moraviense</name>
    <dbReference type="NCBI Taxonomy" id="2675323"/>
    <lineage>
        <taxon>Bacteria</taxon>
        <taxon>Bacillati</taxon>
        <taxon>Actinomycetota</taxon>
        <taxon>Actinomycetes</taxon>
        <taxon>Bifidobacteriales</taxon>
        <taxon>Bifidobacteriaceae</taxon>
        <taxon>Bifidobacterium</taxon>
    </lineage>
</organism>
<dbReference type="AlphaFoldDB" id="A0A7Y0F355"/>
<comment type="caution">
    <text evidence="2">The sequence shown here is derived from an EMBL/GenBank/DDBJ whole genome shotgun (WGS) entry which is preliminary data.</text>
</comment>
<evidence type="ECO:0000313" key="2">
    <source>
        <dbReference type="EMBL" id="NMN01158.1"/>
    </source>
</evidence>
<proteinExistence type="predicted"/>
<dbReference type="EMBL" id="JAAIIH010000017">
    <property type="protein sequence ID" value="NMN01158.1"/>
    <property type="molecule type" value="Genomic_DNA"/>
</dbReference>
<gene>
    <name evidence="2" type="ORF">G1C96_1743</name>
</gene>
<protein>
    <submittedName>
        <fullName evidence="2">Cell surface protein</fullName>
    </submittedName>
</protein>
<evidence type="ECO:0000313" key="3">
    <source>
        <dbReference type="Proteomes" id="UP000588277"/>
    </source>
</evidence>
<keyword evidence="3" id="KW-1185">Reference proteome</keyword>
<feature type="region of interest" description="Disordered" evidence="1">
    <location>
        <begin position="752"/>
        <end position="771"/>
    </location>
</feature>
<reference evidence="2 3" key="1">
    <citation type="submission" date="2020-02" db="EMBL/GenBank/DDBJ databases">
        <title>Characterization of phylogenetic diversity of novel bifidobacterial species isolated in Czech ZOOs.</title>
        <authorList>
            <person name="Lugli G.A."/>
            <person name="Vera N.B."/>
            <person name="Ventura M."/>
        </authorList>
    </citation>
    <scope>NUCLEOTIDE SEQUENCE [LARGE SCALE GENOMIC DNA]</scope>
    <source>
        <strain evidence="2 3">DSM 109958</strain>
    </source>
</reference>
<evidence type="ECO:0000256" key="1">
    <source>
        <dbReference type="SAM" id="MobiDB-lite"/>
    </source>
</evidence>
<accession>A0A7Y0F355</accession>
<name>A0A7Y0F355_9BIFI</name>